<dbReference type="Proteomes" id="UP000366872">
    <property type="component" value="Unassembled WGS sequence"/>
</dbReference>
<reference evidence="2 3" key="1">
    <citation type="submission" date="2019-04" db="EMBL/GenBank/DDBJ databases">
        <authorList>
            <person name="Van Vliet M D."/>
        </authorList>
    </citation>
    <scope>NUCLEOTIDE SEQUENCE [LARGE SCALE GENOMIC DNA]</scope>
    <source>
        <strain evidence="2 3">F1</strain>
    </source>
</reference>
<dbReference type="SUPFAM" id="SSF54427">
    <property type="entry name" value="NTF2-like"/>
    <property type="match status" value="1"/>
</dbReference>
<keyword evidence="3" id="KW-1185">Reference proteome</keyword>
<name>A0A6C2TVE9_PONDE</name>
<dbReference type="PROSITE" id="PS51257">
    <property type="entry name" value="PROKAR_LIPOPROTEIN"/>
    <property type="match status" value="1"/>
</dbReference>
<dbReference type="Pfam" id="PF12680">
    <property type="entry name" value="SnoaL_2"/>
    <property type="match status" value="1"/>
</dbReference>
<organism evidence="2 3">
    <name type="scientific">Pontiella desulfatans</name>
    <dbReference type="NCBI Taxonomy" id="2750659"/>
    <lineage>
        <taxon>Bacteria</taxon>
        <taxon>Pseudomonadati</taxon>
        <taxon>Kiritimatiellota</taxon>
        <taxon>Kiritimatiellia</taxon>
        <taxon>Kiritimatiellales</taxon>
        <taxon>Pontiellaceae</taxon>
        <taxon>Pontiella</taxon>
    </lineage>
</organism>
<dbReference type="AlphaFoldDB" id="A0A6C2TVE9"/>
<dbReference type="Gene3D" id="3.10.450.50">
    <property type="match status" value="1"/>
</dbReference>
<dbReference type="EMBL" id="CAAHFG010000001">
    <property type="protein sequence ID" value="VGO11589.1"/>
    <property type="molecule type" value="Genomic_DNA"/>
</dbReference>
<dbReference type="InterPro" id="IPR032710">
    <property type="entry name" value="NTF2-like_dom_sf"/>
</dbReference>
<evidence type="ECO:0000259" key="1">
    <source>
        <dbReference type="Pfam" id="PF12680"/>
    </source>
</evidence>
<feature type="domain" description="SnoaL-like" evidence="1">
    <location>
        <begin position="68"/>
        <end position="169"/>
    </location>
</feature>
<dbReference type="InterPro" id="IPR037401">
    <property type="entry name" value="SnoaL-like"/>
</dbReference>
<accession>A0A6C2TVE9</accession>
<protein>
    <recommendedName>
        <fullName evidence="1">SnoaL-like domain-containing protein</fullName>
    </recommendedName>
</protein>
<proteinExistence type="predicted"/>
<sequence>MVRGTLLIEKALIPMALIGLIAMTGCSTKSKDLSPDWTRNTEAVEGTATIEPMLPGSETEMKALEEFRAFYEQYSTQAIQEGVRRLYADDAWFGDPFHIVEGIDDIEHYFLVMAEPVESCTFTVDSVDRSGQEYFARWTMELESKAAKGELIRTIGISHVRFNSEGKIVFQQDYWDSSAMLDRLPIVGYWTRLVKGRIEKGLEK</sequence>
<evidence type="ECO:0000313" key="2">
    <source>
        <dbReference type="EMBL" id="VGO11589.1"/>
    </source>
</evidence>
<evidence type="ECO:0000313" key="3">
    <source>
        <dbReference type="Proteomes" id="UP000366872"/>
    </source>
</evidence>
<gene>
    <name evidence="2" type="ORF">PDESU_00134</name>
</gene>